<feature type="region of interest" description="Disordered" evidence="1">
    <location>
        <begin position="103"/>
        <end position="132"/>
    </location>
</feature>
<gene>
    <name evidence="3" type="ORF">INT47_001242</name>
</gene>
<evidence type="ECO:0000259" key="2">
    <source>
        <dbReference type="PROSITE" id="PS50838"/>
    </source>
</evidence>
<name>A0A8H7RPP1_9FUNG</name>
<reference evidence="3" key="1">
    <citation type="submission" date="2020-12" db="EMBL/GenBank/DDBJ databases">
        <title>Metabolic potential, ecology and presence of endohyphal bacteria is reflected in genomic diversity of Mucoromycotina.</title>
        <authorList>
            <person name="Muszewska A."/>
            <person name="Okrasinska A."/>
            <person name="Steczkiewicz K."/>
            <person name="Drgas O."/>
            <person name="Orlowska M."/>
            <person name="Perlinska-Lenart U."/>
            <person name="Aleksandrzak-Piekarczyk T."/>
            <person name="Szatraj K."/>
            <person name="Zielenkiewicz U."/>
            <person name="Pilsyk S."/>
            <person name="Malc E."/>
            <person name="Mieczkowski P."/>
            <person name="Kruszewska J.S."/>
            <person name="Biernat P."/>
            <person name="Pawlowska J."/>
        </authorList>
    </citation>
    <scope>NUCLEOTIDE SEQUENCE</scope>
    <source>
        <strain evidence="3">WA0000017839</strain>
    </source>
</reference>
<comment type="caution">
    <text evidence="3">The sequence shown here is derived from an EMBL/GenBank/DDBJ whole genome shotgun (WGS) entry which is preliminary data.</text>
</comment>
<dbReference type="PANTHER" id="PTHR11736:SF14">
    <property type="entry name" value="NSE3 HOMOLOG, SMC5-SMC6 COMPLEX COMPONENT"/>
    <property type="match status" value="1"/>
</dbReference>
<dbReference type="Gene3D" id="1.10.10.1210">
    <property type="entry name" value="MAGE homology domain, winged helix WH2 motif"/>
    <property type="match status" value="1"/>
</dbReference>
<sequence length="294" mass="33571">MSSQARSQKRARLDNDADFSQLQEEHWDDEALQRKVKDVIRYALACEYKRKFVKREDITKIISQGGNKKVSFNNVMDLVRIKLNQVFGMDLVELPKLREKLNQSQTQLKNTQSTQAAESSTQAQSSTQTAAAAARSGTSGTFILRYNMKESYRTGEVLNQSPEEYQQTGILYVILGLIFLNSQSMTSPDLYSHLDRLKISKSNSSSEDRDKLLDLFIKNQHLKKTKRPDTSGDDTEFDYTWGARAKLELSPENMVQFLLQFYDGSSTQKKELQDRMYKQGGYQVATRATSEGPN</sequence>
<dbReference type="GO" id="GO:0006281">
    <property type="term" value="P:DNA repair"/>
    <property type="evidence" value="ECO:0007669"/>
    <property type="project" value="TreeGrafter"/>
</dbReference>
<dbReference type="Pfam" id="PF01454">
    <property type="entry name" value="MAGE"/>
    <property type="match status" value="1"/>
</dbReference>
<feature type="domain" description="MAGE" evidence="2">
    <location>
        <begin position="167"/>
        <end position="262"/>
    </location>
</feature>
<dbReference type="InterPro" id="IPR037445">
    <property type="entry name" value="MAGE"/>
</dbReference>
<dbReference type="PROSITE" id="PS50838">
    <property type="entry name" value="MAGE"/>
    <property type="match status" value="1"/>
</dbReference>
<dbReference type="InterPro" id="IPR002190">
    <property type="entry name" value="MHD_dom"/>
</dbReference>
<evidence type="ECO:0000313" key="4">
    <source>
        <dbReference type="Proteomes" id="UP000603453"/>
    </source>
</evidence>
<dbReference type="SMART" id="SM01373">
    <property type="entry name" value="MAGE"/>
    <property type="match status" value="1"/>
</dbReference>
<feature type="compositionally biased region" description="Low complexity" evidence="1">
    <location>
        <begin position="111"/>
        <end position="132"/>
    </location>
</feature>
<dbReference type="AlphaFoldDB" id="A0A8H7RPP1"/>
<dbReference type="Proteomes" id="UP000603453">
    <property type="component" value="Unassembled WGS sequence"/>
</dbReference>
<dbReference type="EMBL" id="JAEPRD010000002">
    <property type="protein sequence ID" value="KAG2213972.1"/>
    <property type="molecule type" value="Genomic_DNA"/>
</dbReference>
<dbReference type="GO" id="GO:0005634">
    <property type="term" value="C:nucleus"/>
    <property type="evidence" value="ECO:0007669"/>
    <property type="project" value="TreeGrafter"/>
</dbReference>
<evidence type="ECO:0000313" key="3">
    <source>
        <dbReference type="EMBL" id="KAG2213972.1"/>
    </source>
</evidence>
<dbReference type="InterPro" id="IPR041899">
    <property type="entry name" value="MAGE_WH2"/>
</dbReference>
<protein>
    <recommendedName>
        <fullName evidence="2">MAGE domain-containing protein</fullName>
    </recommendedName>
</protein>
<proteinExistence type="predicted"/>
<accession>A0A8H7RPP1</accession>
<dbReference type="PANTHER" id="PTHR11736">
    <property type="entry name" value="MELANOMA-ASSOCIATED ANTIGEN MAGE ANTIGEN"/>
    <property type="match status" value="1"/>
</dbReference>
<keyword evidence="4" id="KW-1185">Reference proteome</keyword>
<dbReference type="InterPro" id="IPR041898">
    <property type="entry name" value="MAGE_WH1"/>
</dbReference>
<dbReference type="Gene3D" id="1.10.10.1200">
    <property type="entry name" value="MAGE homology domain, winged helix WH1 motif"/>
    <property type="match status" value="1"/>
</dbReference>
<organism evidence="3 4">
    <name type="scientific">Mucor saturninus</name>
    <dbReference type="NCBI Taxonomy" id="64648"/>
    <lineage>
        <taxon>Eukaryota</taxon>
        <taxon>Fungi</taxon>
        <taxon>Fungi incertae sedis</taxon>
        <taxon>Mucoromycota</taxon>
        <taxon>Mucoromycotina</taxon>
        <taxon>Mucoromycetes</taxon>
        <taxon>Mucorales</taxon>
        <taxon>Mucorineae</taxon>
        <taxon>Mucoraceae</taxon>
        <taxon>Mucor</taxon>
    </lineage>
</organism>
<evidence type="ECO:0000256" key="1">
    <source>
        <dbReference type="SAM" id="MobiDB-lite"/>
    </source>
</evidence>
<dbReference type="OrthoDB" id="205198at2759"/>